<dbReference type="GO" id="GO:0003676">
    <property type="term" value="F:nucleic acid binding"/>
    <property type="evidence" value="ECO:0007669"/>
    <property type="project" value="InterPro"/>
</dbReference>
<dbReference type="Proteomes" id="UP000775213">
    <property type="component" value="Unassembled WGS sequence"/>
</dbReference>
<gene>
    <name evidence="2" type="ORF">IEQ34_005516</name>
</gene>
<reference evidence="2 3" key="1">
    <citation type="journal article" date="2021" name="Hortic Res">
        <title>Chromosome-scale assembly of the Dendrobium chrysotoxum genome enhances the understanding of orchid evolution.</title>
        <authorList>
            <person name="Zhang Y."/>
            <person name="Zhang G.Q."/>
            <person name="Zhang D."/>
            <person name="Liu X.D."/>
            <person name="Xu X.Y."/>
            <person name="Sun W.H."/>
            <person name="Yu X."/>
            <person name="Zhu X."/>
            <person name="Wang Z.W."/>
            <person name="Zhao X."/>
            <person name="Zhong W.Y."/>
            <person name="Chen H."/>
            <person name="Yin W.L."/>
            <person name="Huang T."/>
            <person name="Niu S.C."/>
            <person name="Liu Z.J."/>
        </authorList>
    </citation>
    <scope>NUCLEOTIDE SEQUENCE [LARGE SCALE GENOMIC DNA]</scope>
    <source>
        <strain evidence="2">Lindl</strain>
    </source>
</reference>
<dbReference type="InterPro" id="IPR053151">
    <property type="entry name" value="RNase_H-like"/>
</dbReference>
<comment type="caution">
    <text evidence="2">The sequence shown here is derived from an EMBL/GenBank/DDBJ whole genome shotgun (WGS) entry which is preliminary data.</text>
</comment>
<evidence type="ECO:0000259" key="1">
    <source>
        <dbReference type="Pfam" id="PF13456"/>
    </source>
</evidence>
<accession>A0AAV7HCW8</accession>
<keyword evidence="3" id="KW-1185">Reference proteome</keyword>
<dbReference type="PANTHER" id="PTHR47723">
    <property type="entry name" value="OS05G0353850 PROTEIN"/>
    <property type="match status" value="1"/>
</dbReference>
<evidence type="ECO:0000313" key="2">
    <source>
        <dbReference type="EMBL" id="KAH0465413.1"/>
    </source>
</evidence>
<dbReference type="InterPro" id="IPR002156">
    <property type="entry name" value="RNaseH_domain"/>
</dbReference>
<dbReference type="GO" id="GO:0004523">
    <property type="term" value="F:RNA-DNA hybrid ribonuclease activity"/>
    <property type="evidence" value="ECO:0007669"/>
    <property type="project" value="InterPro"/>
</dbReference>
<sequence length="181" mass="21281">MSIQPQLFPICQNWDINQHYVLSKNWYPPPTDWIKLNVDASLMQPNLASIAAYGKKLFQWDISLLELIAVFYFKNVIQDWIIDKKRIIIEGDNVNIIKLPWNSIMKTKDLNKNIHRLHFSFLEVFKNVIFHCVSRENNRVADFCSHQALLGDFIWDVFVEDVLPSSFVDLIRKECDSLPIT</sequence>
<organism evidence="2 3">
    <name type="scientific">Dendrobium chrysotoxum</name>
    <name type="common">Orchid</name>
    <dbReference type="NCBI Taxonomy" id="161865"/>
    <lineage>
        <taxon>Eukaryota</taxon>
        <taxon>Viridiplantae</taxon>
        <taxon>Streptophyta</taxon>
        <taxon>Embryophyta</taxon>
        <taxon>Tracheophyta</taxon>
        <taxon>Spermatophyta</taxon>
        <taxon>Magnoliopsida</taxon>
        <taxon>Liliopsida</taxon>
        <taxon>Asparagales</taxon>
        <taxon>Orchidaceae</taxon>
        <taxon>Epidendroideae</taxon>
        <taxon>Malaxideae</taxon>
        <taxon>Dendrobiinae</taxon>
        <taxon>Dendrobium</taxon>
    </lineage>
</organism>
<name>A0AAV7HCW8_DENCH</name>
<proteinExistence type="predicted"/>
<feature type="domain" description="RNase H type-1" evidence="1">
    <location>
        <begin position="85"/>
        <end position="147"/>
    </location>
</feature>
<dbReference type="EMBL" id="JAGFBR010000006">
    <property type="protein sequence ID" value="KAH0465413.1"/>
    <property type="molecule type" value="Genomic_DNA"/>
</dbReference>
<dbReference type="PANTHER" id="PTHR47723:SF19">
    <property type="entry name" value="POLYNUCLEOTIDYL TRANSFERASE, RIBONUCLEASE H-LIKE SUPERFAMILY PROTEIN"/>
    <property type="match status" value="1"/>
</dbReference>
<protein>
    <recommendedName>
        <fullName evidence="1">RNase H type-1 domain-containing protein</fullName>
    </recommendedName>
</protein>
<dbReference type="Pfam" id="PF13456">
    <property type="entry name" value="RVT_3"/>
    <property type="match status" value="1"/>
</dbReference>
<dbReference type="AlphaFoldDB" id="A0AAV7HCW8"/>
<evidence type="ECO:0000313" key="3">
    <source>
        <dbReference type="Proteomes" id="UP000775213"/>
    </source>
</evidence>